<dbReference type="SUPFAM" id="SSF52266">
    <property type="entry name" value="SGNH hydrolase"/>
    <property type="match status" value="1"/>
</dbReference>
<evidence type="ECO:0000313" key="4">
    <source>
        <dbReference type="Proteomes" id="UP000050471"/>
    </source>
</evidence>
<feature type="signal peptide" evidence="1">
    <location>
        <begin position="1"/>
        <end position="29"/>
    </location>
</feature>
<dbReference type="InterPro" id="IPR036514">
    <property type="entry name" value="SGNH_hydro_sf"/>
</dbReference>
<dbReference type="EMBL" id="LKBA01000004">
    <property type="protein sequence ID" value="KPN64620.1"/>
    <property type="molecule type" value="Genomic_DNA"/>
</dbReference>
<dbReference type="PANTHER" id="PTHR30383:SF24">
    <property type="entry name" value="THIOESTERASE 1_PROTEASE 1_LYSOPHOSPHOLIPASE L1"/>
    <property type="match status" value="1"/>
</dbReference>
<dbReference type="AlphaFoldDB" id="A0A0P7I5V6"/>
<gene>
    <name evidence="3" type="ORF">AKJ29_17110</name>
</gene>
<dbReference type="STRING" id="154981.AKJ29_17110"/>
<sequence length="234" mass="24907">MNKSFPKIAARLAQLSFVLALSVPNLSHADTPVTLLALGDSLTAGYGLDQGDGFVPQLQTWLRTQGRNVTVINAGVSGDTTAGGRARLGWSLTDEVDLVLVNLGGNDMLRGLPATETRRNLDAILTEINSRNLPSVLIRVPASLNFGAVEKASYDQAFADLASKHGSTFIPNFFAALDNAETTQENRQAALRDYMQPDGLHPTRQGVKLIVDQIGPTILMALPAATGNSVDGQQ</sequence>
<accession>A0A0P7I5V6</accession>
<dbReference type="CDD" id="cd01822">
    <property type="entry name" value="Lysophospholipase_L1_like"/>
    <property type="match status" value="1"/>
</dbReference>
<feature type="chain" id="PRO_5006139746" description="SGNH hydrolase-type esterase domain-containing protein" evidence="1">
    <location>
        <begin position="30"/>
        <end position="234"/>
    </location>
</feature>
<dbReference type="OrthoDB" id="9786188at2"/>
<reference evidence="3 4" key="1">
    <citation type="submission" date="2015-09" db="EMBL/GenBank/DDBJ databases">
        <title>Draft genome sequence of Aliiroseovarius crassostreae CV919-312TSm, the causative agent of Roseovarius Oyster Disease (formerly Juvenile Oyster Disease).</title>
        <authorList>
            <person name="Kessner L."/>
            <person name="Spinard E."/>
            <person name="Nelson D."/>
        </authorList>
    </citation>
    <scope>NUCLEOTIDE SEQUENCE [LARGE SCALE GENOMIC DNA]</scope>
    <source>
        <strain evidence="3 4">CV919-312</strain>
    </source>
</reference>
<evidence type="ECO:0000259" key="2">
    <source>
        <dbReference type="Pfam" id="PF13472"/>
    </source>
</evidence>
<keyword evidence="4" id="KW-1185">Reference proteome</keyword>
<dbReference type="GO" id="GO:0004622">
    <property type="term" value="F:phosphatidylcholine lysophospholipase activity"/>
    <property type="evidence" value="ECO:0007669"/>
    <property type="project" value="TreeGrafter"/>
</dbReference>
<organism evidence="3 4">
    <name type="scientific">Aliiroseovarius crassostreae</name>
    <dbReference type="NCBI Taxonomy" id="154981"/>
    <lineage>
        <taxon>Bacteria</taxon>
        <taxon>Pseudomonadati</taxon>
        <taxon>Pseudomonadota</taxon>
        <taxon>Alphaproteobacteria</taxon>
        <taxon>Rhodobacterales</taxon>
        <taxon>Paracoccaceae</taxon>
        <taxon>Aliiroseovarius</taxon>
    </lineage>
</organism>
<protein>
    <recommendedName>
        <fullName evidence="2">SGNH hydrolase-type esterase domain-containing protein</fullName>
    </recommendedName>
</protein>
<dbReference type="InterPro" id="IPR051532">
    <property type="entry name" value="Ester_Hydrolysis_Enzymes"/>
</dbReference>
<keyword evidence="1" id="KW-0732">Signal</keyword>
<dbReference type="Proteomes" id="UP000050471">
    <property type="component" value="Unassembled WGS sequence"/>
</dbReference>
<evidence type="ECO:0000256" key="1">
    <source>
        <dbReference type="SAM" id="SignalP"/>
    </source>
</evidence>
<dbReference type="InterPro" id="IPR013830">
    <property type="entry name" value="SGNH_hydro"/>
</dbReference>
<dbReference type="Pfam" id="PF13472">
    <property type="entry name" value="Lipase_GDSL_2"/>
    <property type="match status" value="1"/>
</dbReference>
<evidence type="ECO:0000313" key="3">
    <source>
        <dbReference type="EMBL" id="KPN64620.1"/>
    </source>
</evidence>
<comment type="caution">
    <text evidence="3">The sequence shown here is derived from an EMBL/GenBank/DDBJ whole genome shotgun (WGS) entry which is preliminary data.</text>
</comment>
<dbReference type="PANTHER" id="PTHR30383">
    <property type="entry name" value="THIOESTERASE 1/PROTEASE 1/LYSOPHOSPHOLIPASE L1"/>
    <property type="match status" value="1"/>
</dbReference>
<name>A0A0P7I5V6_9RHOB</name>
<dbReference type="Gene3D" id="3.40.50.1110">
    <property type="entry name" value="SGNH hydrolase"/>
    <property type="match status" value="1"/>
</dbReference>
<feature type="domain" description="SGNH hydrolase-type esterase" evidence="2">
    <location>
        <begin position="37"/>
        <end position="208"/>
    </location>
</feature>
<proteinExistence type="predicted"/>